<proteinExistence type="predicted"/>
<protein>
    <submittedName>
        <fullName evidence="1">Uncharacterized protein</fullName>
    </submittedName>
</protein>
<feature type="non-terminal residue" evidence="1">
    <location>
        <position position="1"/>
    </location>
</feature>
<dbReference type="EMBL" id="UINC01003751">
    <property type="protein sequence ID" value="SVA08950.1"/>
    <property type="molecule type" value="Genomic_DNA"/>
</dbReference>
<reference evidence="1" key="1">
    <citation type="submission" date="2018-05" db="EMBL/GenBank/DDBJ databases">
        <authorList>
            <person name="Lanie J.A."/>
            <person name="Ng W.-L."/>
            <person name="Kazmierczak K.M."/>
            <person name="Andrzejewski T.M."/>
            <person name="Davidsen T.M."/>
            <person name="Wayne K.J."/>
            <person name="Tettelin H."/>
            <person name="Glass J.I."/>
            <person name="Rusch D."/>
            <person name="Podicherti R."/>
            <person name="Tsui H.-C.T."/>
            <person name="Winkler M.E."/>
        </authorList>
    </citation>
    <scope>NUCLEOTIDE SEQUENCE</scope>
</reference>
<organism evidence="1">
    <name type="scientific">marine metagenome</name>
    <dbReference type="NCBI Taxonomy" id="408172"/>
    <lineage>
        <taxon>unclassified sequences</taxon>
        <taxon>metagenomes</taxon>
        <taxon>ecological metagenomes</taxon>
    </lineage>
</organism>
<sequence length="119" mass="13245">VVGRPFAFNKEPDMVFGSWKLSKYFTFILFTKLSILSNEVLSTATIITWNSSSPISLCSLSSEGISTRHGKHQVAQKLTNKIFPEKSENMNSLFSLLIKVISANLEPSVGEEKITLDFS</sequence>
<evidence type="ECO:0000313" key="1">
    <source>
        <dbReference type="EMBL" id="SVA08950.1"/>
    </source>
</evidence>
<accession>A0A381SY50</accession>
<dbReference type="AlphaFoldDB" id="A0A381SY50"/>
<name>A0A381SY50_9ZZZZ</name>
<gene>
    <name evidence="1" type="ORF">METZ01_LOCUS61804</name>
</gene>